<dbReference type="EMBL" id="PDCK01000041">
    <property type="protein sequence ID" value="PRQ44406.1"/>
    <property type="molecule type" value="Genomic_DNA"/>
</dbReference>
<dbReference type="Gramene" id="PRQ44406">
    <property type="protein sequence ID" value="PRQ44406"/>
    <property type="gene ID" value="RchiOBHm_Chr3g0478911"/>
</dbReference>
<dbReference type="AlphaFoldDB" id="A0A2P6RDB1"/>
<evidence type="ECO:0000313" key="2">
    <source>
        <dbReference type="Proteomes" id="UP000238479"/>
    </source>
</evidence>
<evidence type="ECO:0000313" key="1">
    <source>
        <dbReference type="EMBL" id="PRQ44406.1"/>
    </source>
</evidence>
<reference evidence="1 2" key="1">
    <citation type="journal article" date="2018" name="Nat. Genet.">
        <title>The Rosa genome provides new insights in the design of modern roses.</title>
        <authorList>
            <person name="Bendahmane M."/>
        </authorList>
    </citation>
    <scope>NUCLEOTIDE SEQUENCE [LARGE SCALE GENOMIC DNA]</scope>
    <source>
        <strain evidence="2">cv. Old Blush</strain>
    </source>
</reference>
<comment type="caution">
    <text evidence="1">The sequence shown here is derived from an EMBL/GenBank/DDBJ whole genome shotgun (WGS) entry which is preliminary data.</text>
</comment>
<gene>
    <name evidence="1" type="ORF">RchiOBHm_Chr3g0478911</name>
</gene>
<keyword evidence="2" id="KW-1185">Reference proteome</keyword>
<sequence>MLSALRSSSLSNSCWKSNWFTQEMSYMILALIVSTRPKLEGTVADGEASNSESRLIWWFRDRLKKASGVF</sequence>
<dbReference type="Proteomes" id="UP000238479">
    <property type="component" value="Chromosome 3"/>
</dbReference>
<accession>A0A2P6RDB1</accession>
<proteinExistence type="predicted"/>
<protein>
    <submittedName>
        <fullName evidence="1">Uncharacterized protein</fullName>
    </submittedName>
</protein>
<organism evidence="1 2">
    <name type="scientific">Rosa chinensis</name>
    <name type="common">China rose</name>
    <dbReference type="NCBI Taxonomy" id="74649"/>
    <lineage>
        <taxon>Eukaryota</taxon>
        <taxon>Viridiplantae</taxon>
        <taxon>Streptophyta</taxon>
        <taxon>Embryophyta</taxon>
        <taxon>Tracheophyta</taxon>
        <taxon>Spermatophyta</taxon>
        <taxon>Magnoliopsida</taxon>
        <taxon>eudicotyledons</taxon>
        <taxon>Gunneridae</taxon>
        <taxon>Pentapetalae</taxon>
        <taxon>rosids</taxon>
        <taxon>fabids</taxon>
        <taxon>Rosales</taxon>
        <taxon>Rosaceae</taxon>
        <taxon>Rosoideae</taxon>
        <taxon>Rosoideae incertae sedis</taxon>
        <taxon>Rosa</taxon>
    </lineage>
</organism>
<name>A0A2P6RDB1_ROSCH</name>